<protein>
    <submittedName>
        <fullName evidence="1">Uncharacterized protein</fullName>
    </submittedName>
</protein>
<organism evidence="1 2">
    <name type="scientific">Phaseolus coccineus</name>
    <name type="common">Scarlet runner bean</name>
    <name type="synonym">Phaseolus multiflorus</name>
    <dbReference type="NCBI Taxonomy" id="3886"/>
    <lineage>
        <taxon>Eukaryota</taxon>
        <taxon>Viridiplantae</taxon>
        <taxon>Streptophyta</taxon>
        <taxon>Embryophyta</taxon>
        <taxon>Tracheophyta</taxon>
        <taxon>Spermatophyta</taxon>
        <taxon>Magnoliopsida</taxon>
        <taxon>eudicotyledons</taxon>
        <taxon>Gunneridae</taxon>
        <taxon>Pentapetalae</taxon>
        <taxon>rosids</taxon>
        <taxon>fabids</taxon>
        <taxon>Fabales</taxon>
        <taxon>Fabaceae</taxon>
        <taxon>Papilionoideae</taxon>
        <taxon>50 kb inversion clade</taxon>
        <taxon>NPAAA clade</taxon>
        <taxon>indigoferoid/millettioid clade</taxon>
        <taxon>Phaseoleae</taxon>
        <taxon>Phaseolus</taxon>
    </lineage>
</organism>
<evidence type="ECO:0000313" key="1">
    <source>
        <dbReference type="EMBL" id="KAK7369159.1"/>
    </source>
</evidence>
<gene>
    <name evidence="1" type="ORF">VNO80_11193</name>
</gene>
<accession>A0AAN9NEW6</accession>
<name>A0AAN9NEW6_PHACN</name>
<keyword evidence="2" id="KW-1185">Reference proteome</keyword>
<reference evidence="1 2" key="1">
    <citation type="submission" date="2024-01" db="EMBL/GenBank/DDBJ databases">
        <title>The genomes of 5 underutilized Papilionoideae crops provide insights into root nodulation and disease resistanc.</title>
        <authorList>
            <person name="Jiang F."/>
        </authorList>
    </citation>
    <scope>NUCLEOTIDE SEQUENCE [LARGE SCALE GENOMIC DNA]</scope>
    <source>
        <strain evidence="1">JINMINGXINNONG_FW02</strain>
        <tissue evidence="1">Leaves</tissue>
    </source>
</reference>
<dbReference type="AlphaFoldDB" id="A0AAN9NEW6"/>
<dbReference type="Proteomes" id="UP001374584">
    <property type="component" value="Unassembled WGS sequence"/>
</dbReference>
<dbReference type="EMBL" id="JAYMYR010000004">
    <property type="protein sequence ID" value="KAK7369159.1"/>
    <property type="molecule type" value="Genomic_DNA"/>
</dbReference>
<evidence type="ECO:0000313" key="2">
    <source>
        <dbReference type="Proteomes" id="UP001374584"/>
    </source>
</evidence>
<comment type="caution">
    <text evidence="1">The sequence shown here is derived from an EMBL/GenBank/DDBJ whole genome shotgun (WGS) entry which is preliminary data.</text>
</comment>
<sequence length="76" mass="8437">MHHLSLTTEGDFFFTAMSIFPTKPCTKQSFIIPLLASKIKGQPFSHYLSPQPLQSCILLSKAKSSHTLSFTLALQP</sequence>
<proteinExistence type="predicted"/>